<dbReference type="Pfam" id="PF13975">
    <property type="entry name" value="gag-asp_proteas"/>
    <property type="match status" value="1"/>
</dbReference>
<evidence type="ECO:0000313" key="4">
    <source>
        <dbReference type="Proteomes" id="UP000789831"/>
    </source>
</evidence>
<evidence type="ECO:0000313" key="3">
    <source>
        <dbReference type="EMBL" id="CAG8589746.1"/>
    </source>
</evidence>
<sequence length="122" mass="13834">MPQDNRINTQSEVDIKLNEIITTALLDTGARHTVISEKLAQKLKTPIDKTKTRTLRTAAIGGRMNTIGTIHHLKAIIEKEQYPIKINNVSVIKELDKQLIIERTEIINNGLIIDLKRNKIMT</sequence>
<keyword evidence="4" id="KW-1185">Reference proteome</keyword>
<dbReference type="GO" id="GO:0004190">
    <property type="term" value="F:aspartic-type endopeptidase activity"/>
    <property type="evidence" value="ECO:0007669"/>
    <property type="project" value="InterPro"/>
</dbReference>
<dbReference type="Gene3D" id="2.40.70.10">
    <property type="entry name" value="Acid Proteases"/>
    <property type="match status" value="1"/>
</dbReference>
<evidence type="ECO:0000256" key="1">
    <source>
        <dbReference type="ARBA" id="ARBA00022801"/>
    </source>
</evidence>
<protein>
    <submittedName>
        <fullName evidence="3">9341_t:CDS:1</fullName>
    </submittedName>
</protein>
<dbReference type="SUPFAM" id="SSF50630">
    <property type="entry name" value="Acid proteases"/>
    <property type="match status" value="1"/>
</dbReference>
<dbReference type="CDD" id="cd00303">
    <property type="entry name" value="retropepsin_like"/>
    <property type="match status" value="1"/>
</dbReference>
<keyword evidence="1" id="KW-0378">Hydrolase</keyword>
<proteinExistence type="predicted"/>
<dbReference type="InterPro" id="IPR001995">
    <property type="entry name" value="Peptidase_A2_cat"/>
</dbReference>
<dbReference type="InterPro" id="IPR021109">
    <property type="entry name" value="Peptidase_aspartic_dom_sf"/>
</dbReference>
<gene>
    <name evidence="3" type="ORF">AGERDE_LOCUS8546</name>
</gene>
<dbReference type="EMBL" id="CAJVPL010001846">
    <property type="protein sequence ID" value="CAG8589746.1"/>
    <property type="molecule type" value="Genomic_DNA"/>
</dbReference>
<evidence type="ECO:0000259" key="2">
    <source>
        <dbReference type="PROSITE" id="PS50175"/>
    </source>
</evidence>
<name>A0A9N9C815_9GLOM</name>
<reference evidence="3" key="1">
    <citation type="submission" date="2021-06" db="EMBL/GenBank/DDBJ databases">
        <authorList>
            <person name="Kallberg Y."/>
            <person name="Tangrot J."/>
            <person name="Rosling A."/>
        </authorList>
    </citation>
    <scope>NUCLEOTIDE SEQUENCE</scope>
    <source>
        <strain evidence="3">MT106</strain>
    </source>
</reference>
<dbReference type="Proteomes" id="UP000789831">
    <property type="component" value="Unassembled WGS sequence"/>
</dbReference>
<dbReference type="PROSITE" id="PS50175">
    <property type="entry name" value="ASP_PROT_RETROV"/>
    <property type="match status" value="1"/>
</dbReference>
<accession>A0A9N9C815</accession>
<organism evidence="3 4">
    <name type="scientific">Ambispora gerdemannii</name>
    <dbReference type="NCBI Taxonomy" id="144530"/>
    <lineage>
        <taxon>Eukaryota</taxon>
        <taxon>Fungi</taxon>
        <taxon>Fungi incertae sedis</taxon>
        <taxon>Mucoromycota</taxon>
        <taxon>Glomeromycotina</taxon>
        <taxon>Glomeromycetes</taxon>
        <taxon>Archaeosporales</taxon>
        <taxon>Ambisporaceae</taxon>
        <taxon>Ambispora</taxon>
    </lineage>
</organism>
<feature type="domain" description="Peptidase A2" evidence="2">
    <location>
        <begin position="22"/>
        <end position="62"/>
    </location>
</feature>
<dbReference type="GO" id="GO:0006508">
    <property type="term" value="P:proteolysis"/>
    <property type="evidence" value="ECO:0007669"/>
    <property type="project" value="InterPro"/>
</dbReference>
<dbReference type="OrthoDB" id="5597136at2759"/>
<dbReference type="AlphaFoldDB" id="A0A9N9C815"/>
<comment type="caution">
    <text evidence="3">The sequence shown here is derived from an EMBL/GenBank/DDBJ whole genome shotgun (WGS) entry which is preliminary data.</text>
</comment>